<dbReference type="InterPro" id="IPR000713">
    <property type="entry name" value="Mur_ligase_N"/>
</dbReference>
<dbReference type="InterPro" id="IPR051046">
    <property type="entry name" value="MurCDEF_CellWall_CoF430Synth"/>
</dbReference>
<keyword evidence="3 10" id="KW-0132">Cell division</keyword>
<feature type="domain" description="Mur ligase C-terminal" evidence="13">
    <location>
        <begin position="482"/>
        <end position="598"/>
    </location>
</feature>
<dbReference type="Gene3D" id="3.40.1190.10">
    <property type="entry name" value="Mur-like, catalytic domain"/>
    <property type="match status" value="1"/>
</dbReference>
<dbReference type="InterPro" id="IPR013221">
    <property type="entry name" value="Mur_ligase_cen"/>
</dbReference>
<dbReference type="GO" id="GO:0051301">
    <property type="term" value="P:cell division"/>
    <property type="evidence" value="ECO:0007669"/>
    <property type="project" value="UniProtKB-KW"/>
</dbReference>
<evidence type="ECO:0000256" key="10">
    <source>
        <dbReference type="HAMAP-Rule" id="MF_02019"/>
    </source>
</evidence>
<dbReference type="EMBL" id="MCRJ01000018">
    <property type="protein sequence ID" value="ODN71562.1"/>
    <property type="molecule type" value="Genomic_DNA"/>
</dbReference>
<evidence type="ECO:0000256" key="5">
    <source>
        <dbReference type="ARBA" id="ARBA00022840"/>
    </source>
</evidence>
<keyword evidence="7 10" id="KW-0573">Peptidoglycan synthesis</keyword>
<dbReference type="EC" id="6.3.2.10" evidence="10 11"/>
<comment type="function">
    <text evidence="10 11">Involved in cell wall formation. Catalyzes the final step in the synthesis of UDP-N-acetylmuramoyl-pentapeptide, the precursor of murein.</text>
</comment>
<dbReference type="InterPro" id="IPR004101">
    <property type="entry name" value="Mur_ligase_C"/>
</dbReference>
<dbReference type="Proteomes" id="UP000094622">
    <property type="component" value="Unassembled WGS sequence"/>
</dbReference>
<dbReference type="Gene3D" id="3.40.1390.10">
    <property type="entry name" value="MurE/MurF, N-terminal domain"/>
    <property type="match status" value="1"/>
</dbReference>
<sequence length="620" mass="64958">MFVDYAHTPDALETALTTLRPYVKKRLVVVFGAGGDRDRGKRPLMGEAAARIADVAIVTDDNPRSEVPAEIRAEILAACPHALEIGDRAKAIRTAIEGLHHGDVLLVAGKGHETGQIVGASVLPFSDHDEVRAAIAGSPEAPVSVVEPPLWTGEAFVAAIGGRLEGDVPARIEGISIDSRSIGSGEAFFAILGDRFDGHAFVADALAGGAAIAVVSAAKRHEIPDGVGPLLVVDGDVLPALERLAAAARARSTGRIIAVTGSVGKTSTKEALRRTLGESGSVHASSASFNNHWGVPLSLARLPETDDFGVFEIGMNHAGEITPLTKLVRPHIAIITTVDRVHLEHFDSVKAIAEAKAEIFSGLEPGGIAIINADNAHFRRLAQVAGEAGARIVSFGASEGSDARVVKSSLGDSFSAVTAEILGETMTYKIGAPGAHLVDNSLAVLAAVKLAGADIGLACLSLQDLEQPKGRGRRHRLRLPTGEATLIDESYNANPASMRAALRLLGLSVPTGTGRRIAVLGDMLELGEESPRLHRRLAPVVRENAIDLVHTAGRHMSALHNALPEGMRGLHEEAAARLRKPLLAGLRAGDVVMIKGSFGSRMAPLVEALIEAYGTEPETH</sequence>
<dbReference type="GO" id="GO:0008766">
    <property type="term" value="F:UDP-N-acetylmuramoylalanyl-D-glutamyl-2,6-diaminopimelate-D-alanyl-D-alanine ligase activity"/>
    <property type="evidence" value="ECO:0007669"/>
    <property type="project" value="RHEA"/>
</dbReference>
<feature type="binding site" evidence="10">
    <location>
        <begin position="261"/>
        <end position="267"/>
    </location>
    <ligand>
        <name>ATP</name>
        <dbReference type="ChEBI" id="CHEBI:30616"/>
    </ligand>
</feature>
<comment type="pathway">
    <text evidence="10 11">Cell wall biogenesis; peptidoglycan biosynthesis.</text>
</comment>
<dbReference type="InterPro" id="IPR035911">
    <property type="entry name" value="MurE/MurF_N"/>
</dbReference>
<evidence type="ECO:0000256" key="2">
    <source>
        <dbReference type="ARBA" id="ARBA00022598"/>
    </source>
</evidence>
<evidence type="ECO:0000313" key="16">
    <source>
        <dbReference type="Proteomes" id="UP000094622"/>
    </source>
</evidence>
<dbReference type="Pfam" id="PF08245">
    <property type="entry name" value="Mur_ligase_M"/>
    <property type="match status" value="1"/>
</dbReference>
<dbReference type="AlphaFoldDB" id="A0A1E3H5G7"/>
<feature type="domain" description="Mur ligase C-terminal" evidence="13">
    <location>
        <begin position="2"/>
        <end position="111"/>
    </location>
</feature>
<dbReference type="GO" id="GO:0071555">
    <property type="term" value="P:cell wall organization"/>
    <property type="evidence" value="ECO:0007669"/>
    <property type="project" value="UniProtKB-KW"/>
</dbReference>
<feature type="domain" description="Mur ligase N-terminal catalytic" evidence="12">
    <location>
        <begin position="172"/>
        <end position="221"/>
    </location>
</feature>
<keyword evidence="6 10" id="KW-0133">Cell shape</keyword>
<dbReference type="GO" id="GO:0008360">
    <property type="term" value="P:regulation of cell shape"/>
    <property type="evidence" value="ECO:0007669"/>
    <property type="project" value="UniProtKB-KW"/>
</dbReference>
<dbReference type="SUPFAM" id="SSF53623">
    <property type="entry name" value="MurD-like peptide ligases, catalytic domain"/>
    <property type="match status" value="1"/>
</dbReference>
<evidence type="ECO:0000256" key="3">
    <source>
        <dbReference type="ARBA" id="ARBA00022618"/>
    </source>
</evidence>
<evidence type="ECO:0000259" key="14">
    <source>
        <dbReference type="Pfam" id="PF08245"/>
    </source>
</evidence>
<dbReference type="NCBIfam" id="TIGR01143">
    <property type="entry name" value="murF"/>
    <property type="match status" value="1"/>
</dbReference>
<dbReference type="NCBIfam" id="NF010693">
    <property type="entry name" value="PRK14093.1"/>
    <property type="match status" value="1"/>
</dbReference>
<dbReference type="GO" id="GO:0005524">
    <property type="term" value="F:ATP binding"/>
    <property type="evidence" value="ECO:0007669"/>
    <property type="project" value="UniProtKB-UniRule"/>
</dbReference>
<name>A0A1E3H5G7_9HYPH</name>
<dbReference type="Pfam" id="PF02875">
    <property type="entry name" value="Mur_ligase_C"/>
    <property type="match status" value="2"/>
</dbReference>
<dbReference type="UniPathway" id="UPA00219"/>
<keyword evidence="4 10" id="KW-0547">Nucleotide-binding</keyword>
<keyword evidence="16" id="KW-1185">Reference proteome</keyword>
<keyword evidence="8 10" id="KW-0131">Cell cycle</keyword>
<dbReference type="PATRIC" id="fig|1439726.3.peg.1120"/>
<accession>A0A1E3H5G7</accession>
<evidence type="ECO:0000256" key="6">
    <source>
        <dbReference type="ARBA" id="ARBA00022960"/>
    </source>
</evidence>
<evidence type="ECO:0000256" key="8">
    <source>
        <dbReference type="ARBA" id="ARBA00023306"/>
    </source>
</evidence>
<comment type="similarity">
    <text evidence="10">Belongs to the MurCDEF family. MurF subfamily.</text>
</comment>
<dbReference type="InterPro" id="IPR036565">
    <property type="entry name" value="Mur-like_cat_sf"/>
</dbReference>
<dbReference type="PANTHER" id="PTHR43024">
    <property type="entry name" value="UDP-N-ACETYLMURAMOYL-TRIPEPTIDE--D-ALANYL-D-ALANINE LIGASE"/>
    <property type="match status" value="1"/>
</dbReference>
<reference evidence="15 16" key="1">
    <citation type="submission" date="2016-07" db="EMBL/GenBank/DDBJ databases">
        <title>Draft Genome Sequence of Methylobrevis pamukkalensis PK2.</title>
        <authorList>
            <person name="Vasilenko O.V."/>
            <person name="Doronina N.V."/>
            <person name="Shmareva M.N."/>
            <person name="Tarlachkov S.V."/>
            <person name="Mustakhimov I."/>
            <person name="Trotsenko Y.A."/>
        </authorList>
    </citation>
    <scope>NUCLEOTIDE SEQUENCE [LARGE SCALE GENOMIC DNA]</scope>
    <source>
        <strain evidence="15 16">PK2</strain>
    </source>
</reference>
<comment type="subcellular location">
    <subcellularLocation>
        <location evidence="10 11">Cytoplasm</location>
    </subcellularLocation>
</comment>
<keyword evidence="9 10" id="KW-0961">Cell wall biogenesis/degradation</keyword>
<evidence type="ECO:0000256" key="4">
    <source>
        <dbReference type="ARBA" id="ARBA00022741"/>
    </source>
</evidence>
<comment type="catalytic activity">
    <reaction evidence="10 11">
        <text>D-alanyl-D-alanine + UDP-N-acetyl-alpha-D-muramoyl-L-alanyl-gamma-D-glutamyl-meso-2,6-diaminopimelate + ATP = UDP-N-acetyl-alpha-D-muramoyl-L-alanyl-gamma-D-glutamyl-meso-2,6-diaminopimeloyl-D-alanyl-D-alanine + ADP + phosphate + H(+)</text>
        <dbReference type="Rhea" id="RHEA:28374"/>
        <dbReference type="ChEBI" id="CHEBI:15378"/>
        <dbReference type="ChEBI" id="CHEBI:30616"/>
        <dbReference type="ChEBI" id="CHEBI:43474"/>
        <dbReference type="ChEBI" id="CHEBI:57822"/>
        <dbReference type="ChEBI" id="CHEBI:61386"/>
        <dbReference type="ChEBI" id="CHEBI:83905"/>
        <dbReference type="ChEBI" id="CHEBI:456216"/>
        <dbReference type="EC" id="6.3.2.10"/>
    </reaction>
</comment>
<dbReference type="PANTHER" id="PTHR43024:SF1">
    <property type="entry name" value="UDP-N-ACETYLMURAMOYL-TRIPEPTIDE--D-ALANYL-D-ALANINE LIGASE"/>
    <property type="match status" value="1"/>
</dbReference>
<organism evidence="15 16">
    <name type="scientific">Methylobrevis pamukkalensis</name>
    <dbReference type="NCBI Taxonomy" id="1439726"/>
    <lineage>
        <taxon>Bacteria</taxon>
        <taxon>Pseudomonadati</taxon>
        <taxon>Pseudomonadota</taxon>
        <taxon>Alphaproteobacteria</taxon>
        <taxon>Hyphomicrobiales</taxon>
        <taxon>Pleomorphomonadaceae</taxon>
        <taxon>Methylobrevis</taxon>
    </lineage>
</organism>
<dbReference type="HAMAP" id="MF_02019">
    <property type="entry name" value="MurF"/>
    <property type="match status" value="1"/>
</dbReference>
<dbReference type="GO" id="GO:0047480">
    <property type="term" value="F:UDP-N-acetylmuramoyl-tripeptide-D-alanyl-D-alanine ligase activity"/>
    <property type="evidence" value="ECO:0007669"/>
    <property type="project" value="UniProtKB-UniRule"/>
</dbReference>
<evidence type="ECO:0000256" key="1">
    <source>
        <dbReference type="ARBA" id="ARBA00022490"/>
    </source>
</evidence>
<gene>
    <name evidence="10 15" type="primary">murF</name>
    <name evidence="15" type="ORF">A6302_01075</name>
</gene>
<keyword evidence="2 10" id="KW-0436">Ligase</keyword>
<dbReference type="Gene3D" id="3.90.190.20">
    <property type="entry name" value="Mur ligase, C-terminal domain"/>
    <property type="match status" value="2"/>
</dbReference>
<evidence type="ECO:0000313" key="15">
    <source>
        <dbReference type="EMBL" id="ODN71562.1"/>
    </source>
</evidence>
<proteinExistence type="inferred from homology"/>
<evidence type="ECO:0000259" key="12">
    <source>
        <dbReference type="Pfam" id="PF01225"/>
    </source>
</evidence>
<dbReference type="InterPro" id="IPR036615">
    <property type="entry name" value="Mur_ligase_C_dom_sf"/>
</dbReference>
<evidence type="ECO:0000256" key="9">
    <source>
        <dbReference type="ARBA" id="ARBA00023316"/>
    </source>
</evidence>
<dbReference type="SUPFAM" id="SSF53244">
    <property type="entry name" value="MurD-like peptide ligases, peptide-binding domain"/>
    <property type="match status" value="2"/>
</dbReference>
<feature type="domain" description="Mur ligase central" evidence="14">
    <location>
        <begin position="259"/>
        <end position="448"/>
    </location>
</feature>
<dbReference type="GO" id="GO:0009252">
    <property type="term" value="P:peptidoglycan biosynthetic process"/>
    <property type="evidence" value="ECO:0007669"/>
    <property type="project" value="UniProtKB-UniRule"/>
</dbReference>
<dbReference type="Pfam" id="PF01225">
    <property type="entry name" value="Mur_ligase"/>
    <property type="match status" value="1"/>
</dbReference>
<dbReference type="InterPro" id="IPR005863">
    <property type="entry name" value="UDP-N-AcMur_synth"/>
</dbReference>
<comment type="caution">
    <text evidence="15">The sequence shown here is derived from an EMBL/GenBank/DDBJ whole genome shotgun (WGS) entry which is preliminary data.</text>
</comment>
<dbReference type="SUPFAM" id="SSF63418">
    <property type="entry name" value="MurE/MurF N-terminal domain"/>
    <property type="match status" value="1"/>
</dbReference>
<keyword evidence="5 10" id="KW-0067">ATP-binding</keyword>
<evidence type="ECO:0000256" key="11">
    <source>
        <dbReference type="RuleBase" id="RU004136"/>
    </source>
</evidence>
<evidence type="ECO:0000256" key="7">
    <source>
        <dbReference type="ARBA" id="ARBA00022984"/>
    </source>
</evidence>
<protein>
    <recommendedName>
        <fullName evidence="10 11">UDP-N-acetylmuramoyl-tripeptide--D-alanyl-D-alanine ligase</fullName>
        <ecNumber evidence="10 11">6.3.2.10</ecNumber>
    </recommendedName>
    <alternativeName>
        <fullName evidence="10">D-alanyl-D-alanine-adding enzyme</fullName>
    </alternativeName>
</protein>
<keyword evidence="1 10" id="KW-0963">Cytoplasm</keyword>
<evidence type="ECO:0000259" key="13">
    <source>
        <dbReference type="Pfam" id="PF02875"/>
    </source>
</evidence>
<dbReference type="GO" id="GO:0005737">
    <property type="term" value="C:cytoplasm"/>
    <property type="evidence" value="ECO:0007669"/>
    <property type="project" value="UniProtKB-SubCell"/>
</dbReference>